<feature type="region of interest" description="Disordered" evidence="8">
    <location>
        <begin position="475"/>
        <end position="544"/>
    </location>
</feature>
<dbReference type="Pfam" id="PF07690">
    <property type="entry name" value="MFS_1"/>
    <property type="match status" value="1"/>
</dbReference>
<dbReference type="InterPro" id="IPR004638">
    <property type="entry name" value="EmrB-like"/>
</dbReference>
<feature type="transmembrane region" description="Helical" evidence="9">
    <location>
        <begin position="419"/>
        <end position="436"/>
    </location>
</feature>
<feature type="transmembrane region" description="Helical" evidence="9">
    <location>
        <begin position="448"/>
        <end position="471"/>
    </location>
</feature>
<feature type="transmembrane region" description="Helical" evidence="9">
    <location>
        <begin position="24"/>
        <end position="49"/>
    </location>
</feature>
<evidence type="ECO:0000256" key="8">
    <source>
        <dbReference type="SAM" id="MobiDB-lite"/>
    </source>
</evidence>
<dbReference type="CDD" id="cd17321">
    <property type="entry name" value="MFS_MMR_MDR_like"/>
    <property type="match status" value="1"/>
</dbReference>
<dbReference type="Gene3D" id="1.20.1720.10">
    <property type="entry name" value="Multidrug resistance protein D"/>
    <property type="match status" value="1"/>
</dbReference>
<name>A0ABY4MHI5_9ACTN</name>
<evidence type="ECO:0000256" key="6">
    <source>
        <dbReference type="ARBA" id="ARBA00023136"/>
    </source>
</evidence>
<keyword evidence="6 9" id="KW-0472">Membrane</keyword>
<protein>
    <submittedName>
        <fullName evidence="11">MFS transporter</fullName>
    </submittedName>
</protein>
<comment type="subcellular location">
    <subcellularLocation>
        <location evidence="1">Cell membrane</location>
        <topology evidence="1">Multi-pass membrane protein</topology>
    </subcellularLocation>
</comment>
<evidence type="ECO:0000259" key="10">
    <source>
        <dbReference type="PROSITE" id="PS50850"/>
    </source>
</evidence>
<feature type="transmembrane region" description="Helical" evidence="9">
    <location>
        <begin position="153"/>
        <end position="174"/>
    </location>
</feature>
<dbReference type="PANTHER" id="PTHR42718:SF46">
    <property type="entry name" value="BLR6921 PROTEIN"/>
    <property type="match status" value="1"/>
</dbReference>
<feature type="transmembrane region" description="Helical" evidence="9">
    <location>
        <begin position="215"/>
        <end position="233"/>
    </location>
</feature>
<evidence type="ECO:0000256" key="1">
    <source>
        <dbReference type="ARBA" id="ARBA00004651"/>
    </source>
</evidence>
<feature type="transmembrane region" description="Helical" evidence="9">
    <location>
        <begin position="283"/>
        <end position="302"/>
    </location>
</feature>
<accession>A0ABY4MHI5</accession>
<feature type="transmembrane region" description="Helical" evidence="9">
    <location>
        <begin position="376"/>
        <end position="398"/>
    </location>
</feature>
<dbReference type="InterPro" id="IPR005829">
    <property type="entry name" value="Sugar_transporter_CS"/>
</dbReference>
<feature type="transmembrane region" description="Helical" evidence="9">
    <location>
        <begin position="61"/>
        <end position="81"/>
    </location>
</feature>
<organism evidence="11 12">
    <name type="scientific">Streptomyces halobius</name>
    <dbReference type="NCBI Taxonomy" id="2879846"/>
    <lineage>
        <taxon>Bacteria</taxon>
        <taxon>Bacillati</taxon>
        <taxon>Actinomycetota</taxon>
        <taxon>Actinomycetes</taxon>
        <taxon>Kitasatosporales</taxon>
        <taxon>Streptomycetaceae</taxon>
        <taxon>Streptomyces</taxon>
    </lineage>
</organism>
<keyword evidence="2" id="KW-0813">Transport</keyword>
<gene>
    <name evidence="11" type="ORF">K9S39_31480</name>
</gene>
<feature type="transmembrane region" description="Helical" evidence="9">
    <location>
        <begin position="245"/>
        <end position="262"/>
    </location>
</feature>
<keyword evidence="3" id="KW-1003">Cell membrane</keyword>
<dbReference type="InterPro" id="IPR011701">
    <property type="entry name" value="MFS"/>
</dbReference>
<keyword evidence="12" id="KW-1185">Reference proteome</keyword>
<evidence type="ECO:0000256" key="2">
    <source>
        <dbReference type="ARBA" id="ARBA00022448"/>
    </source>
</evidence>
<feature type="transmembrane region" description="Helical" evidence="9">
    <location>
        <begin position="346"/>
        <end position="364"/>
    </location>
</feature>
<feature type="transmembrane region" description="Helical" evidence="9">
    <location>
        <begin position="314"/>
        <end position="334"/>
    </location>
</feature>
<dbReference type="RefSeq" id="WP_248866704.1">
    <property type="nucleotide sequence ID" value="NZ_CP086322.1"/>
</dbReference>
<dbReference type="PROSITE" id="PS00216">
    <property type="entry name" value="SUGAR_TRANSPORT_1"/>
    <property type="match status" value="1"/>
</dbReference>
<feature type="transmembrane region" description="Helical" evidence="9">
    <location>
        <begin position="118"/>
        <end position="141"/>
    </location>
</feature>
<evidence type="ECO:0000256" key="5">
    <source>
        <dbReference type="ARBA" id="ARBA00022989"/>
    </source>
</evidence>
<feature type="transmembrane region" description="Helical" evidence="9">
    <location>
        <begin position="93"/>
        <end position="112"/>
    </location>
</feature>
<keyword evidence="4 9" id="KW-0812">Transmembrane</keyword>
<dbReference type="SUPFAM" id="SSF103473">
    <property type="entry name" value="MFS general substrate transporter"/>
    <property type="match status" value="1"/>
</dbReference>
<feature type="domain" description="Major facilitator superfamily (MFS) profile" evidence="10">
    <location>
        <begin position="27"/>
        <end position="475"/>
    </location>
</feature>
<feature type="transmembrane region" description="Helical" evidence="9">
    <location>
        <begin position="180"/>
        <end position="203"/>
    </location>
</feature>
<keyword evidence="7" id="KW-0046">Antibiotic resistance</keyword>
<evidence type="ECO:0000313" key="12">
    <source>
        <dbReference type="Proteomes" id="UP000830115"/>
    </source>
</evidence>
<feature type="compositionally biased region" description="Basic and acidic residues" evidence="8">
    <location>
        <begin position="475"/>
        <end position="501"/>
    </location>
</feature>
<evidence type="ECO:0000256" key="9">
    <source>
        <dbReference type="SAM" id="Phobius"/>
    </source>
</evidence>
<evidence type="ECO:0000256" key="4">
    <source>
        <dbReference type="ARBA" id="ARBA00022692"/>
    </source>
</evidence>
<dbReference type="InterPro" id="IPR020846">
    <property type="entry name" value="MFS_dom"/>
</dbReference>
<dbReference type="Gene3D" id="1.20.1250.20">
    <property type="entry name" value="MFS general substrate transporter like domains"/>
    <property type="match status" value="1"/>
</dbReference>
<sequence length="544" mass="55359">MARMPPIPAPATPSAHSRRTSAPAWLVMLLVCSGQFLVILDVSVVNVALPAMRSGLGLSELGLQWIVNAYVITFAGFMLLGGRAADLFGRKRVFVLGLALFTVASLGGGLAQEPWQLIVARTVQGVGAAVLSPATLTILTTSFPAGPARTRAIATWTAVGAGGGAVGGLVGGVLTQYLSWRWVLLINVPVGALVLVGAVLWLTESRQGTGRRLDVPGALLVTAGLGLVAYGIVQTETHGWTSASALLPLAAGLVVVAAFIAVEARAKAPLMPLGLLRMRSVSSANAAMMLAGAAMFSMWYFLSLYMQNVLSYSPLQAGLAFIPHSLSIVLGSKIAPKLMTRLGAKALAITGAVVSACGMVWQGALGADGTYLGTLLGPGILMALGAGLTATPVAAIATSGADPADQGLVSGLINTSRQMGGALGLSVLSTVAAARIESGHGPAALAGGYGLAFQVGSAVLLAGILLMVVALPRRRTETSGERTETAGERSEVGNERVETSVERAGIGNEGAGIGDEEAKAGDERDATRDERVAAVSEGAKAVND</sequence>
<dbReference type="EMBL" id="CP086322">
    <property type="protein sequence ID" value="UQA95791.1"/>
    <property type="molecule type" value="Genomic_DNA"/>
</dbReference>
<dbReference type="NCBIfam" id="TIGR00711">
    <property type="entry name" value="efflux_EmrB"/>
    <property type="match status" value="1"/>
</dbReference>
<evidence type="ECO:0000256" key="3">
    <source>
        <dbReference type="ARBA" id="ARBA00022475"/>
    </source>
</evidence>
<feature type="compositionally biased region" description="Basic and acidic residues" evidence="8">
    <location>
        <begin position="516"/>
        <end position="532"/>
    </location>
</feature>
<proteinExistence type="predicted"/>
<evidence type="ECO:0000313" key="11">
    <source>
        <dbReference type="EMBL" id="UQA95791.1"/>
    </source>
</evidence>
<dbReference type="InterPro" id="IPR036259">
    <property type="entry name" value="MFS_trans_sf"/>
</dbReference>
<keyword evidence="5 9" id="KW-1133">Transmembrane helix</keyword>
<dbReference type="PROSITE" id="PS50850">
    <property type="entry name" value="MFS"/>
    <property type="match status" value="1"/>
</dbReference>
<evidence type="ECO:0000256" key="7">
    <source>
        <dbReference type="ARBA" id="ARBA00023251"/>
    </source>
</evidence>
<reference evidence="11" key="1">
    <citation type="submission" date="2021-10" db="EMBL/GenBank/DDBJ databases">
        <title>Streptomyces nigrumlapis sp.nov.,an antimicrobial producing actinobacterium isolated from Black Gobi rocks.</title>
        <authorList>
            <person name="Wen Y."/>
            <person name="Zhang W."/>
            <person name="Liu X.G."/>
        </authorList>
    </citation>
    <scope>NUCLEOTIDE SEQUENCE</scope>
    <source>
        <strain evidence="11">ST13-2-2</strain>
    </source>
</reference>
<dbReference type="Proteomes" id="UP000830115">
    <property type="component" value="Chromosome"/>
</dbReference>
<dbReference type="PANTHER" id="PTHR42718">
    <property type="entry name" value="MAJOR FACILITATOR SUPERFAMILY MULTIDRUG TRANSPORTER MFSC"/>
    <property type="match status" value="1"/>
</dbReference>